<feature type="transmembrane region" description="Helical" evidence="1">
    <location>
        <begin position="217"/>
        <end position="235"/>
    </location>
</feature>
<feature type="transmembrane region" description="Helical" evidence="1">
    <location>
        <begin position="132"/>
        <end position="151"/>
    </location>
</feature>
<evidence type="ECO:0000256" key="1">
    <source>
        <dbReference type="SAM" id="Phobius"/>
    </source>
</evidence>
<organism evidence="2 3">
    <name type="scientific">Massilia aquatica</name>
    <dbReference type="NCBI Taxonomy" id="2609000"/>
    <lineage>
        <taxon>Bacteria</taxon>
        <taxon>Pseudomonadati</taxon>
        <taxon>Pseudomonadota</taxon>
        <taxon>Betaproteobacteria</taxon>
        <taxon>Burkholderiales</taxon>
        <taxon>Oxalobacteraceae</taxon>
        <taxon>Telluria group</taxon>
        <taxon>Massilia</taxon>
    </lineage>
</organism>
<proteinExistence type="predicted"/>
<gene>
    <name evidence="2" type="ORF">F1609_27805</name>
</gene>
<keyword evidence="1" id="KW-1133">Transmembrane helix</keyword>
<evidence type="ECO:0008006" key="4">
    <source>
        <dbReference type="Google" id="ProtNLM"/>
    </source>
</evidence>
<evidence type="ECO:0000313" key="2">
    <source>
        <dbReference type="EMBL" id="NHZ43944.1"/>
    </source>
</evidence>
<evidence type="ECO:0000313" key="3">
    <source>
        <dbReference type="Proteomes" id="UP000819052"/>
    </source>
</evidence>
<feature type="transmembrane region" description="Helical" evidence="1">
    <location>
        <begin position="12"/>
        <end position="29"/>
    </location>
</feature>
<reference evidence="2 3" key="1">
    <citation type="submission" date="2019-09" db="EMBL/GenBank/DDBJ databases">
        <title>Taxonomy of Antarctic Massilia spp.: description of Massilia rubra sp. nov., Massilia aquatica sp. nov., Massilia mucilaginosa sp. nov., Massilia frigida sp. nov. isolated from streams, lakes and regoliths.</title>
        <authorList>
            <person name="Holochova P."/>
            <person name="Sedlacek I."/>
            <person name="Kralova S."/>
            <person name="Maslanova I."/>
            <person name="Busse H.-J."/>
            <person name="Stankova E."/>
            <person name="Vrbovska V."/>
            <person name="Kovarovic V."/>
            <person name="Bartak M."/>
            <person name="Svec P."/>
            <person name="Pantucek R."/>
        </authorList>
    </citation>
    <scope>NUCLEOTIDE SEQUENCE [LARGE SCALE GENOMIC DNA]</scope>
    <source>
        <strain evidence="2 3">CCM 8693</strain>
    </source>
</reference>
<accession>A0ABX0MC90</accession>
<feature type="transmembrane region" description="Helical" evidence="1">
    <location>
        <begin position="107"/>
        <end position="125"/>
    </location>
</feature>
<name>A0ABX0MC90_9BURK</name>
<sequence length="238" mass="25380">MQLTRARPNVALYLAAILTGAMLLAGPILQPDGYHVFADGRAMSGLANAADVLSNLGFLLIGLYGLLHVRPSRPAHLMFFVAILMTAFGSSWYHLAPDDTRLIWDRLPIALACVSLLAASLHDACPARFAPLPTLAALCALGVASVFWWYATGNLGPYLLLQLAPLVLIPVLQWQSGAALAQRRALGIAIGLYVMAKLCELADGAILGAIHAISGHTLKHVFATLAALVLARMIARMR</sequence>
<feature type="transmembrane region" description="Helical" evidence="1">
    <location>
        <begin position="74"/>
        <end position="95"/>
    </location>
</feature>
<dbReference type="EMBL" id="VVIW01000025">
    <property type="protein sequence ID" value="NHZ43944.1"/>
    <property type="molecule type" value="Genomic_DNA"/>
</dbReference>
<protein>
    <recommendedName>
        <fullName evidence="4">Alkaline phytoceramidase</fullName>
    </recommendedName>
</protein>
<comment type="caution">
    <text evidence="2">The sequence shown here is derived from an EMBL/GenBank/DDBJ whole genome shotgun (WGS) entry which is preliminary data.</text>
</comment>
<keyword evidence="1" id="KW-0472">Membrane</keyword>
<feature type="transmembrane region" description="Helical" evidence="1">
    <location>
        <begin position="157"/>
        <end position="174"/>
    </location>
</feature>
<keyword evidence="3" id="KW-1185">Reference proteome</keyword>
<dbReference type="Proteomes" id="UP000819052">
    <property type="component" value="Unassembled WGS sequence"/>
</dbReference>
<keyword evidence="1" id="KW-0812">Transmembrane</keyword>
<dbReference type="RefSeq" id="WP_167080195.1">
    <property type="nucleotide sequence ID" value="NZ_VVIW01000025.1"/>
</dbReference>
<feature type="transmembrane region" description="Helical" evidence="1">
    <location>
        <begin position="186"/>
        <end position="211"/>
    </location>
</feature>
<feature type="transmembrane region" description="Helical" evidence="1">
    <location>
        <begin position="49"/>
        <end position="67"/>
    </location>
</feature>
<dbReference type="PANTHER" id="PTHR34368">
    <property type="entry name" value="OS01G0962200 PROTEIN"/>
    <property type="match status" value="1"/>
</dbReference>
<dbReference type="PANTHER" id="PTHR34368:SF1">
    <property type="entry name" value="OS01G0962200 PROTEIN"/>
    <property type="match status" value="1"/>
</dbReference>